<gene>
    <name evidence="2" type="ORF">IAB93_07185</name>
</gene>
<accession>A0A9D9I511</accession>
<reference evidence="2" key="1">
    <citation type="submission" date="2020-10" db="EMBL/GenBank/DDBJ databases">
        <authorList>
            <person name="Gilroy R."/>
        </authorList>
    </citation>
    <scope>NUCLEOTIDE SEQUENCE</scope>
    <source>
        <strain evidence="2">10037</strain>
    </source>
</reference>
<dbReference type="AlphaFoldDB" id="A0A9D9I511"/>
<feature type="transmembrane region" description="Helical" evidence="1">
    <location>
        <begin position="12"/>
        <end position="28"/>
    </location>
</feature>
<feature type="transmembrane region" description="Helical" evidence="1">
    <location>
        <begin position="75"/>
        <end position="95"/>
    </location>
</feature>
<name>A0A9D9I511_9BACT</name>
<dbReference type="Proteomes" id="UP000823597">
    <property type="component" value="Unassembled WGS sequence"/>
</dbReference>
<sequence length="173" mass="19254">MKAPQQRSNPWYIVLAVLIQIVISNFVYTGPYINVTLLPFIVLTMPMGWSTVKVMTIATVSALPVDFFAEGVAGLNMAALLPSVIVWEIFANAFTANGQREREGIMSIEWLGRWRYLLLTVAVLTVFLTIHTVLECAGTRPASFIALKIALSCLVNTPLYFLLQAVLLKKHKK</sequence>
<proteinExistence type="predicted"/>
<feature type="transmembrane region" description="Helical" evidence="1">
    <location>
        <begin position="116"/>
        <end position="134"/>
    </location>
</feature>
<organism evidence="2 3">
    <name type="scientific">Candidatus Merdivivens pullistercoris</name>
    <dbReference type="NCBI Taxonomy" id="2840873"/>
    <lineage>
        <taxon>Bacteria</taxon>
        <taxon>Pseudomonadati</taxon>
        <taxon>Bacteroidota</taxon>
        <taxon>Bacteroidia</taxon>
        <taxon>Bacteroidales</taxon>
        <taxon>Muribaculaceae</taxon>
        <taxon>Muribaculaceae incertae sedis</taxon>
        <taxon>Candidatus Merdivivens</taxon>
    </lineage>
</organism>
<feature type="transmembrane region" description="Helical" evidence="1">
    <location>
        <begin position="40"/>
        <end position="63"/>
    </location>
</feature>
<evidence type="ECO:0000313" key="2">
    <source>
        <dbReference type="EMBL" id="MBO8465760.1"/>
    </source>
</evidence>
<evidence type="ECO:0000313" key="3">
    <source>
        <dbReference type="Proteomes" id="UP000823597"/>
    </source>
</evidence>
<keyword evidence="1" id="KW-0472">Membrane</keyword>
<protein>
    <recommendedName>
        <fullName evidence="4">Rod shape-determining protein MreD</fullName>
    </recommendedName>
</protein>
<reference evidence="2" key="2">
    <citation type="journal article" date="2021" name="PeerJ">
        <title>Extensive microbial diversity within the chicken gut microbiome revealed by metagenomics and culture.</title>
        <authorList>
            <person name="Gilroy R."/>
            <person name="Ravi A."/>
            <person name="Getino M."/>
            <person name="Pursley I."/>
            <person name="Horton D.L."/>
            <person name="Alikhan N.F."/>
            <person name="Baker D."/>
            <person name="Gharbi K."/>
            <person name="Hall N."/>
            <person name="Watson M."/>
            <person name="Adriaenssens E.M."/>
            <person name="Foster-Nyarko E."/>
            <person name="Jarju S."/>
            <person name="Secka A."/>
            <person name="Antonio M."/>
            <person name="Oren A."/>
            <person name="Chaudhuri R.R."/>
            <person name="La Ragione R."/>
            <person name="Hildebrand F."/>
            <person name="Pallen M.J."/>
        </authorList>
    </citation>
    <scope>NUCLEOTIDE SEQUENCE</scope>
    <source>
        <strain evidence="2">10037</strain>
    </source>
</reference>
<feature type="transmembrane region" description="Helical" evidence="1">
    <location>
        <begin position="146"/>
        <end position="168"/>
    </location>
</feature>
<comment type="caution">
    <text evidence="2">The sequence shown here is derived from an EMBL/GenBank/DDBJ whole genome shotgun (WGS) entry which is preliminary data.</text>
</comment>
<keyword evidence="1" id="KW-0812">Transmembrane</keyword>
<keyword evidence="1" id="KW-1133">Transmembrane helix</keyword>
<evidence type="ECO:0008006" key="4">
    <source>
        <dbReference type="Google" id="ProtNLM"/>
    </source>
</evidence>
<dbReference type="EMBL" id="JADIME010000076">
    <property type="protein sequence ID" value="MBO8465760.1"/>
    <property type="molecule type" value="Genomic_DNA"/>
</dbReference>
<evidence type="ECO:0000256" key="1">
    <source>
        <dbReference type="SAM" id="Phobius"/>
    </source>
</evidence>